<dbReference type="HOGENOM" id="CLU_147994_0_0_10"/>
<evidence type="ECO:0008006" key="3">
    <source>
        <dbReference type="Google" id="ProtNLM"/>
    </source>
</evidence>
<gene>
    <name evidence="1" type="ORF">Premu_0372</name>
</gene>
<protein>
    <recommendedName>
        <fullName evidence="3">Type II toxin-antitoxin system HicB family antitoxin</fullName>
    </recommendedName>
</protein>
<dbReference type="STRING" id="688246.Premu_0372"/>
<dbReference type="AlphaFoldDB" id="F8NB36"/>
<reference evidence="2" key="1">
    <citation type="journal article" date="2011" name="Stand. Genomic Sci.">
        <title>Non-contiguous finished genome sequence of the opportunistic oral pathogen Prevotella multisaccharivorax type strain (PPPA20).</title>
        <authorList>
            <person name="Pati A."/>
            <person name="Gronow S."/>
            <person name="Lu M."/>
            <person name="Lapidus A."/>
            <person name="Nolan M."/>
            <person name="Lucas S."/>
            <person name="Hammon N."/>
            <person name="Deshpande S."/>
            <person name="Cheng J.F."/>
            <person name="Tapia R."/>
            <person name="Han C."/>
            <person name="Goodwin L."/>
            <person name="Pitluck S."/>
            <person name="Liolios K."/>
            <person name="Pagani I."/>
            <person name="Mavromatis K."/>
            <person name="Mikhailova N."/>
            <person name="Huntemann M."/>
            <person name="Chen A."/>
            <person name="Palaniappan K."/>
            <person name="Land M."/>
            <person name="Hauser L."/>
            <person name="Detter J.C."/>
            <person name="Brambilla E.M."/>
            <person name="Rohde M."/>
            <person name="Goker M."/>
            <person name="Woyke T."/>
            <person name="Bristow J."/>
            <person name="Eisen J.A."/>
            <person name="Markowitz V."/>
            <person name="Hugenholtz P."/>
            <person name="Kyrpides N.C."/>
            <person name="Klenk H.P."/>
            <person name="Ivanova N."/>
        </authorList>
    </citation>
    <scope>NUCLEOTIDE SEQUENCE [LARGE SCALE GENOMIC DNA]</scope>
    <source>
        <strain evidence="2">DSM 17128</strain>
    </source>
</reference>
<accession>F8NB36</accession>
<keyword evidence="2" id="KW-1185">Reference proteome</keyword>
<evidence type="ECO:0000313" key="2">
    <source>
        <dbReference type="Proteomes" id="UP000002772"/>
    </source>
</evidence>
<dbReference type="EMBL" id="GL945017">
    <property type="protein sequence ID" value="EGN55854.1"/>
    <property type="molecule type" value="Genomic_DNA"/>
</dbReference>
<organism evidence="1 2">
    <name type="scientific">Hallella multisaccharivorax DSM 17128</name>
    <dbReference type="NCBI Taxonomy" id="688246"/>
    <lineage>
        <taxon>Bacteria</taxon>
        <taxon>Pseudomonadati</taxon>
        <taxon>Bacteroidota</taxon>
        <taxon>Bacteroidia</taxon>
        <taxon>Bacteroidales</taxon>
        <taxon>Prevotellaceae</taxon>
        <taxon>Hallella</taxon>
    </lineage>
</organism>
<evidence type="ECO:0000313" key="1">
    <source>
        <dbReference type="EMBL" id="EGN55854.1"/>
    </source>
</evidence>
<dbReference type="RefSeq" id="WP_007572658.1">
    <property type="nucleotide sequence ID" value="NZ_BPTS01000001.1"/>
</dbReference>
<sequence length="135" mass="15314">MEKVIMKAARTDNGYCCSCDIIPGWVVAYTGDIDGFKDYVQESVDFWLEGRREKGEDYPKVFDGDYELVYDFDIATLLDYYRGVFSFSALQTITGINQKQLAHYASGVSSPRPKQAEKIKTGLRKLAKDIEMVTV</sequence>
<dbReference type="Proteomes" id="UP000002772">
    <property type="component" value="Unassembled WGS sequence"/>
</dbReference>
<name>F8NB36_9BACT</name>
<dbReference type="eggNOG" id="COG1598">
    <property type="taxonomic scope" value="Bacteria"/>
</dbReference>
<proteinExistence type="predicted"/>